<dbReference type="Proteomes" id="UP000322927">
    <property type="component" value="Chromosome"/>
</dbReference>
<dbReference type="EMBL" id="CP029192">
    <property type="protein sequence ID" value="QES33427.1"/>
    <property type="molecule type" value="Genomic_DNA"/>
</dbReference>
<sequence length="236" mass="24971">MTLPATAAERAATYWNAPETVRDFAALTAQPYLVEILSRYADDPAGPALDLGCGGGRNTVALLEHGRTVVAVDLHQAMVEATREATAHFPADRITVRQGAADAVPADDDTFALAVCYGVLHNAPTPARFRSSVAELARVLRPGAVLALNTFTADSLDPRLRPGETPGQYVLPDDVPMTLLPTEEILAALASVGLRPEGEVHTYVRDLDVGPRAVLRCELRHDGGTGGNGEDGSRNA</sequence>
<protein>
    <recommendedName>
        <fullName evidence="1">Methyltransferase type 11 domain-containing protein</fullName>
    </recommendedName>
</protein>
<dbReference type="RefSeq" id="WP_150215576.1">
    <property type="nucleotide sequence ID" value="NZ_CP029192.1"/>
</dbReference>
<evidence type="ECO:0000313" key="3">
    <source>
        <dbReference type="Proteomes" id="UP000322927"/>
    </source>
</evidence>
<dbReference type="AlphaFoldDB" id="A0A5P2BTC6"/>
<proteinExistence type="predicted"/>
<feature type="domain" description="Methyltransferase type 11" evidence="1">
    <location>
        <begin position="49"/>
        <end position="147"/>
    </location>
</feature>
<dbReference type="Gene3D" id="3.40.50.150">
    <property type="entry name" value="Vaccinia Virus protein VP39"/>
    <property type="match status" value="1"/>
</dbReference>
<dbReference type="PANTHER" id="PTHR43464:SF83">
    <property type="entry name" value="MALONYL-[ACYL-CARRIER PROTEIN] O-METHYLTRANSFERASE"/>
    <property type="match status" value="1"/>
</dbReference>
<organism evidence="2 3">
    <name type="scientific">Streptomyces venezuelae</name>
    <dbReference type="NCBI Taxonomy" id="54571"/>
    <lineage>
        <taxon>Bacteria</taxon>
        <taxon>Bacillati</taxon>
        <taxon>Actinomycetota</taxon>
        <taxon>Actinomycetes</taxon>
        <taxon>Kitasatosporales</taxon>
        <taxon>Streptomycetaceae</taxon>
        <taxon>Streptomyces</taxon>
    </lineage>
</organism>
<evidence type="ECO:0000313" key="2">
    <source>
        <dbReference type="EMBL" id="QES33427.1"/>
    </source>
</evidence>
<name>A0A5P2BTC6_STRVZ</name>
<dbReference type="PANTHER" id="PTHR43464">
    <property type="entry name" value="METHYLTRANSFERASE"/>
    <property type="match status" value="1"/>
</dbReference>
<dbReference type="GO" id="GO:0008757">
    <property type="term" value="F:S-adenosylmethionine-dependent methyltransferase activity"/>
    <property type="evidence" value="ECO:0007669"/>
    <property type="project" value="InterPro"/>
</dbReference>
<reference evidence="2 3" key="1">
    <citation type="submission" date="2018-05" db="EMBL/GenBank/DDBJ databases">
        <title>Streptomyces venezuelae.</title>
        <authorList>
            <person name="Kim W."/>
            <person name="Lee N."/>
            <person name="Cho B.-K."/>
        </authorList>
    </citation>
    <scope>NUCLEOTIDE SEQUENCE [LARGE SCALE GENOMIC DNA]</scope>
    <source>
        <strain evidence="2 3">ATCC 14584</strain>
    </source>
</reference>
<dbReference type="Pfam" id="PF08241">
    <property type="entry name" value="Methyltransf_11"/>
    <property type="match status" value="1"/>
</dbReference>
<dbReference type="SUPFAM" id="SSF53335">
    <property type="entry name" value="S-adenosyl-L-methionine-dependent methyltransferases"/>
    <property type="match status" value="1"/>
</dbReference>
<gene>
    <name evidence="2" type="ORF">DEJ48_08515</name>
</gene>
<dbReference type="OrthoDB" id="9786503at2"/>
<dbReference type="InterPro" id="IPR013216">
    <property type="entry name" value="Methyltransf_11"/>
</dbReference>
<dbReference type="InterPro" id="IPR029063">
    <property type="entry name" value="SAM-dependent_MTases_sf"/>
</dbReference>
<evidence type="ECO:0000259" key="1">
    <source>
        <dbReference type="Pfam" id="PF08241"/>
    </source>
</evidence>
<accession>A0A5P2BTC6</accession>
<dbReference type="CDD" id="cd02440">
    <property type="entry name" value="AdoMet_MTases"/>
    <property type="match status" value="1"/>
</dbReference>